<dbReference type="Proteomes" id="UP000663865">
    <property type="component" value="Unassembled WGS sequence"/>
</dbReference>
<dbReference type="SUPFAM" id="SSF52047">
    <property type="entry name" value="RNI-like"/>
    <property type="match status" value="1"/>
</dbReference>
<name>A0A817TNG2_9BILA</name>
<dbReference type="Gene3D" id="3.80.10.10">
    <property type="entry name" value="Ribonuclease Inhibitor"/>
    <property type="match status" value="1"/>
</dbReference>
<gene>
    <name evidence="1" type="ORF">KIK155_LOCUS120</name>
</gene>
<dbReference type="AlphaFoldDB" id="A0A817TNG2"/>
<sequence length="217" mass="25257">MMIMTKKEKKLDDDKMIVCNVNNFFHVNKRFGKLLTDSTIPIKINMLFMSNLNFQRYYSNIIIPNKHRIISLALSNLFIIDNILSSAHSVSSFSRLEILILDNIAAKHLENILNYVLSLSKLCSLTIHAVDSVENSNYFYRKIFKLPVLKYCKVSFATNSNIESLSMSNNEYSPIEDLIIENTVNFDALDRLVSYVPELRHLEFRYFPDERKRSETA</sequence>
<comment type="caution">
    <text evidence="1">The sequence shown here is derived from an EMBL/GenBank/DDBJ whole genome shotgun (WGS) entry which is preliminary data.</text>
</comment>
<proteinExistence type="predicted"/>
<accession>A0A817TNG2</accession>
<evidence type="ECO:0000313" key="1">
    <source>
        <dbReference type="EMBL" id="CAF3316980.1"/>
    </source>
</evidence>
<dbReference type="InterPro" id="IPR032675">
    <property type="entry name" value="LRR_dom_sf"/>
</dbReference>
<evidence type="ECO:0000313" key="2">
    <source>
        <dbReference type="Proteomes" id="UP000663865"/>
    </source>
</evidence>
<organism evidence="1 2">
    <name type="scientific">Rotaria socialis</name>
    <dbReference type="NCBI Taxonomy" id="392032"/>
    <lineage>
        <taxon>Eukaryota</taxon>
        <taxon>Metazoa</taxon>
        <taxon>Spiralia</taxon>
        <taxon>Gnathifera</taxon>
        <taxon>Rotifera</taxon>
        <taxon>Eurotatoria</taxon>
        <taxon>Bdelloidea</taxon>
        <taxon>Philodinida</taxon>
        <taxon>Philodinidae</taxon>
        <taxon>Rotaria</taxon>
    </lineage>
</organism>
<dbReference type="EMBL" id="CAJNYV010000004">
    <property type="protein sequence ID" value="CAF3316980.1"/>
    <property type="molecule type" value="Genomic_DNA"/>
</dbReference>
<protein>
    <submittedName>
        <fullName evidence="1">Uncharacterized protein</fullName>
    </submittedName>
</protein>
<reference evidence="1" key="1">
    <citation type="submission" date="2021-02" db="EMBL/GenBank/DDBJ databases">
        <authorList>
            <person name="Nowell W R."/>
        </authorList>
    </citation>
    <scope>NUCLEOTIDE SEQUENCE</scope>
</reference>